<dbReference type="Pfam" id="PF01195">
    <property type="entry name" value="Pept_tRNA_hydro"/>
    <property type="match status" value="1"/>
</dbReference>
<feature type="binding site" evidence="8">
    <location>
        <position position="67"/>
    </location>
    <ligand>
        <name>tRNA</name>
        <dbReference type="ChEBI" id="CHEBI:17843"/>
    </ligand>
</feature>
<dbReference type="PANTHER" id="PTHR17224:SF1">
    <property type="entry name" value="PEPTIDYL-TRNA HYDROLASE"/>
    <property type="match status" value="1"/>
</dbReference>
<comment type="function">
    <text evidence="8">Catalyzes the release of premature peptidyl moieties from peptidyl-tRNA molecules trapped in stalled 50S ribosomal subunits, and thus maintains levels of free tRNAs and 50S ribosomes.</text>
</comment>
<feature type="site" description="Discriminates between blocked and unblocked aminoacyl-tRNA" evidence="8">
    <location>
        <position position="9"/>
    </location>
</feature>
<dbReference type="InterPro" id="IPR001328">
    <property type="entry name" value="Pept_tRNA_hydro"/>
</dbReference>
<dbReference type="InterPro" id="IPR036416">
    <property type="entry name" value="Pept_tRNA_hydro_sf"/>
</dbReference>
<proteinExistence type="inferred from homology"/>
<dbReference type="Gene3D" id="3.40.50.1470">
    <property type="entry name" value="Peptidyl-tRNA hydrolase"/>
    <property type="match status" value="1"/>
</dbReference>
<feature type="binding site" evidence="8">
    <location>
        <position position="14"/>
    </location>
    <ligand>
        <name>tRNA</name>
        <dbReference type="ChEBI" id="CHEBI:17843"/>
    </ligand>
</feature>
<dbReference type="GO" id="GO:0004045">
    <property type="term" value="F:peptidyl-tRNA hydrolase activity"/>
    <property type="evidence" value="ECO:0007669"/>
    <property type="project" value="UniProtKB-UniRule"/>
</dbReference>
<evidence type="ECO:0000256" key="10">
    <source>
        <dbReference type="RuleBase" id="RU004320"/>
    </source>
</evidence>
<dbReference type="GO" id="GO:0000049">
    <property type="term" value="F:tRNA binding"/>
    <property type="evidence" value="ECO:0007669"/>
    <property type="project" value="UniProtKB-UniRule"/>
</dbReference>
<feature type="binding site" evidence="8">
    <location>
        <position position="65"/>
    </location>
    <ligand>
        <name>tRNA</name>
        <dbReference type="ChEBI" id="CHEBI:17843"/>
    </ligand>
</feature>
<evidence type="ECO:0000256" key="6">
    <source>
        <dbReference type="ARBA" id="ARBA00048707"/>
    </source>
</evidence>
<evidence type="ECO:0000256" key="9">
    <source>
        <dbReference type="RuleBase" id="RU000673"/>
    </source>
</evidence>
<keyword evidence="8" id="KW-0963">Cytoplasm</keyword>
<dbReference type="GO" id="GO:0006515">
    <property type="term" value="P:protein quality control for misfolded or incompletely synthesized proteins"/>
    <property type="evidence" value="ECO:0007669"/>
    <property type="project" value="UniProtKB-UniRule"/>
</dbReference>
<evidence type="ECO:0000313" key="11">
    <source>
        <dbReference type="EMBL" id="EKU27961.1"/>
    </source>
</evidence>
<reference evidence="11 12" key="1">
    <citation type="journal article" date="2013" name="Genome Announc.">
        <title>Draft Genome Sequence of Catellicoccus marimammalium, a Novel Species Commonly Found in Gull Feces.</title>
        <authorList>
            <person name="Weigand M.R."/>
            <person name="Ryu H."/>
            <person name="Bozcek L."/>
            <person name="Konstantinidis K.T."/>
            <person name="Santo Domingo J.W."/>
        </authorList>
    </citation>
    <scope>NUCLEOTIDE SEQUENCE [LARGE SCALE GENOMIC DNA]</scope>
    <source>
        <strain evidence="11 12">M35/04/3</strain>
    </source>
</reference>
<keyword evidence="12" id="KW-1185">Reference proteome</keyword>
<sequence length="193" mass="21623">MKLIVGLGNIGTEYEGTRHNIGFMVLDELAKKKGISFHSDRAFKGEIASFSEQGEKILLLKPSTYMNLSGESVRAVVDFYKIPLEDIMIVHDDLDLPCGSLRFRASGSAGGHNGLKSIFQNCGTQKFLRLKIGIGRPHPGKTVVYHVLHPFSKEERMEIEFAIQNGVEALLYWIETSDFSMVMNRFNQKKGKA</sequence>
<dbReference type="STRING" id="1234409.C683_0004"/>
<dbReference type="FunFam" id="3.40.50.1470:FF:000001">
    <property type="entry name" value="Peptidyl-tRNA hydrolase"/>
    <property type="match status" value="1"/>
</dbReference>
<comment type="caution">
    <text evidence="11">The sequence shown here is derived from an EMBL/GenBank/DDBJ whole genome shotgun (WGS) entry which is preliminary data.</text>
</comment>
<dbReference type="CDD" id="cd00462">
    <property type="entry name" value="PTH"/>
    <property type="match status" value="1"/>
</dbReference>
<dbReference type="Proteomes" id="UP000016057">
    <property type="component" value="Unassembled WGS sequence"/>
</dbReference>
<name>K8ZQW3_9ENTE</name>
<dbReference type="EC" id="3.1.1.29" evidence="1 8"/>
<feature type="binding site" evidence="8">
    <location>
        <position position="113"/>
    </location>
    <ligand>
        <name>tRNA</name>
        <dbReference type="ChEBI" id="CHEBI:17843"/>
    </ligand>
</feature>
<dbReference type="PROSITE" id="PS01196">
    <property type="entry name" value="PEPT_TRNA_HYDROL_2"/>
    <property type="match status" value="1"/>
</dbReference>
<evidence type="ECO:0000256" key="3">
    <source>
        <dbReference type="ARBA" id="ARBA00022801"/>
    </source>
</evidence>
<comment type="subcellular location">
    <subcellularLocation>
        <location evidence="8">Cytoplasm</location>
    </subcellularLocation>
</comment>
<comment type="similarity">
    <text evidence="5 8 10">Belongs to the PTH family.</text>
</comment>
<accession>K8ZQW3</accession>
<protein>
    <recommendedName>
        <fullName evidence="7 8">Peptidyl-tRNA hydrolase</fullName>
        <shortName evidence="8">Pth</shortName>
        <ecNumber evidence="1 8">3.1.1.29</ecNumber>
    </recommendedName>
</protein>
<evidence type="ECO:0000256" key="7">
    <source>
        <dbReference type="ARBA" id="ARBA00050038"/>
    </source>
</evidence>
<keyword evidence="3 8" id="KW-0378">Hydrolase</keyword>
<comment type="catalytic activity">
    <reaction evidence="6 8 9">
        <text>an N-acyl-L-alpha-aminoacyl-tRNA + H2O = an N-acyl-L-amino acid + a tRNA + H(+)</text>
        <dbReference type="Rhea" id="RHEA:54448"/>
        <dbReference type="Rhea" id="RHEA-COMP:10123"/>
        <dbReference type="Rhea" id="RHEA-COMP:13883"/>
        <dbReference type="ChEBI" id="CHEBI:15377"/>
        <dbReference type="ChEBI" id="CHEBI:15378"/>
        <dbReference type="ChEBI" id="CHEBI:59874"/>
        <dbReference type="ChEBI" id="CHEBI:78442"/>
        <dbReference type="ChEBI" id="CHEBI:138191"/>
        <dbReference type="EC" id="3.1.1.29"/>
    </reaction>
</comment>
<dbReference type="GO" id="GO:0072344">
    <property type="term" value="P:rescue of stalled ribosome"/>
    <property type="evidence" value="ECO:0007669"/>
    <property type="project" value="UniProtKB-UniRule"/>
</dbReference>
<dbReference type="PROSITE" id="PS01195">
    <property type="entry name" value="PEPT_TRNA_HYDROL_1"/>
    <property type="match status" value="1"/>
</dbReference>
<feature type="site" description="Stabilizes the basic form of H active site to accept a proton" evidence="8">
    <location>
        <position position="92"/>
    </location>
</feature>
<gene>
    <name evidence="8" type="primary">pth</name>
    <name evidence="11" type="ORF">C683_0004</name>
</gene>
<dbReference type="GO" id="GO:0005737">
    <property type="term" value="C:cytoplasm"/>
    <property type="evidence" value="ECO:0007669"/>
    <property type="project" value="UniProtKB-SubCell"/>
</dbReference>
<dbReference type="NCBIfam" id="TIGR00447">
    <property type="entry name" value="pth"/>
    <property type="match status" value="1"/>
</dbReference>
<dbReference type="HAMAP" id="MF_00083">
    <property type="entry name" value="Pept_tRNA_hydro_bact"/>
    <property type="match status" value="1"/>
</dbReference>
<evidence type="ECO:0000256" key="4">
    <source>
        <dbReference type="ARBA" id="ARBA00022884"/>
    </source>
</evidence>
<feature type="active site" description="Proton acceptor" evidence="8">
    <location>
        <position position="19"/>
    </location>
</feature>
<keyword evidence="4 8" id="KW-0694">RNA-binding</keyword>
<keyword evidence="2 8" id="KW-0820">tRNA-binding</keyword>
<evidence type="ECO:0000256" key="2">
    <source>
        <dbReference type="ARBA" id="ARBA00022555"/>
    </source>
</evidence>
<evidence type="ECO:0000256" key="1">
    <source>
        <dbReference type="ARBA" id="ARBA00013260"/>
    </source>
</evidence>
<dbReference type="RefSeq" id="WP_009488033.1">
    <property type="nucleotide sequence ID" value="NZ_AMYT01000002.1"/>
</dbReference>
<dbReference type="PANTHER" id="PTHR17224">
    <property type="entry name" value="PEPTIDYL-TRNA HYDROLASE"/>
    <property type="match status" value="1"/>
</dbReference>
<evidence type="ECO:0000256" key="5">
    <source>
        <dbReference type="ARBA" id="ARBA00038063"/>
    </source>
</evidence>
<dbReference type="AlphaFoldDB" id="K8ZQW3"/>
<comment type="function">
    <text evidence="8">Hydrolyzes ribosome-free peptidyl-tRNAs (with 1 or more amino acids incorporated), which drop off the ribosome during protein synthesis, or as a result of ribosome stalling.</text>
</comment>
<organism evidence="11 12">
    <name type="scientific">Catellicoccus marimammalium M35/04/3</name>
    <dbReference type="NCBI Taxonomy" id="1234409"/>
    <lineage>
        <taxon>Bacteria</taxon>
        <taxon>Bacillati</taxon>
        <taxon>Bacillota</taxon>
        <taxon>Bacilli</taxon>
        <taxon>Lactobacillales</taxon>
        <taxon>Enterococcaceae</taxon>
        <taxon>Catellicoccus</taxon>
    </lineage>
</organism>
<dbReference type="eggNOG" id="COG0193">
    <property type="taxonomic scope" value="Bacteria"/>
</dbReference>
<dbReference type="InterPro" id="IPR018171">
    <property type="entry name" value="Pept_tRNA_hydro_CS"/>
</dbReference>
<dbReference type="OrthoDB" id="9800507at2"/>
<dbReference type="PATRIC" id="fig|1234409.3.peg.2"/>
<dbReference type="EMBL" id="AMYT01000002">
    <property type="protein sequence ID" value="EKU27961.1"/>
    <property type="molecule type" value="Genomic_DNA"/>
</dbReference>
<dbReference type="SUPFAM" id="SSF53178">
    <property type="entry name" value="Peptidyl-tRNA hydrolase-like"/>
    <property type="match status" value="1"/>
</dbReference>
<evidence type="ECO:0000256" key="8">
    <source>
        <dbReference type="HAMAP-Rule" id="MF_00083"/>
    </source>
</evidence>
<comment type="subunit">
    <text evidence="8">Monomer.</text>
</comment>
<evidence type="ECO:0000313" key="12">
    <source>
        <dbReference type="Proteomes" id="UP000016057"/>
    </source>
</evidence>